<gene>
    <name evidence="3" type="ORF">VKT23_014424</name>
</gene>
<keyword evidence="2" id="KW-0812">Transmembrane</keyword>
<dbReference type="EMBL" id="JBANRG010000043">
    <property type="protein sequence ID" value="KAK7446728.1"/>
    <property type="molecule type" value="Genomic_DNA"/>
</dbReference>
<reference evidence="3 4" key="1">
    <citation type="submission" date="2024-01" db="EMBL/GenBank/DDBJ databases">
        <title>A draft genome for the cacao thread blight pathogen Marasmiellus scandens.</title>
        <authorList>
            <person name="Baruah I.K."/>
            <person name="Leung J."/>
            <person name="Bukari Y."/>
            <person name="Amoako-Attah I."/>
            <person name="Meinhardt L.W."/>
            <person name="Bailey B.A."/>
            <person name="Cohen S.P."/>
        </authorList>
    </citation>
    <scope>NUCLEOTIDE SEQUENCE [LARGE SCALE GENOMIC DNA]</scope>
    <source>
        <strain evidence="3 4">GH-19</strain>
    </source>
</reference>
<sequence length="705" mass="78066">MATQSVSSSGSLPSYRSKADPPPSYCSSVSSASRPNQSSVSSPSTSMFTHSSEPSLSSSSSSSSTSSQSTISPKNYRHHSHYHSHGDTHNHYYADGSPRPPHRTDETAPLLPHSRKRHIQSCSPIIILATVAGSAIMALFFLLIRAVSSSRPPPMSAWANVTSSKLCHSTGVREYTATLVNAAKGWDPVYICNRTPIIIHGVRIQNPVSCTVKDTPAGRVVQGTWLAQYNERDCYPAWSIIRSGDCVSSGARSYYAHLDYVPPGLGSLESCEETPAIIHGQSLFSDRCELVPESGSHNGSSVARGEWIVDFEENACIPTWQPIIADQCVSYATRSYHADLTVPHGLEEIALSLCSRIPASIGSRNVFPTRCEALHNTWETVIRGHWDIDEENECIPTWRPVVADQCVSFATRSYHADLVIPPGLEEEALSLCTRIPTSVRSRSVYPTHCEALDDSHGPIIRGHWDIDEEDDCIPTWRPVVADKCISYATRSYHADLAIPLGLEEEALSLCSQIPTSIHWRSVYPTSCEELDGSQGIAVRGRWDVDFSEPECIPEWTDISSDSQCHAYNAKKFTAILSDIPEELDPLHTCRQAPLEFFGVEQKPMSCEWDEQDRVVGSWFVGVPECRPILKNIINYGCIESEDGYKRIEGEVVDIGKNEDWYRLCTTVPYHSGGKTYLPIQCESRTSWAVTRRYALYNIASSGCRK</sequence>
<proteinExistence type="predicted"/>
<organism evidence="3 4">
    <name type="scientific">Marasmiellus scandens</name>
    <dbReference type="NCBI Taxonomy" id="2682957"/>
    <lineage>
        <taxon>Eukaryota</taxon>
        <taxon>Fungi</taxon>
        <taxon>Dikarya</taxon>
        <taxon>Basidiomycota</taxon>
        <taxon>Agaricomycotina</taxon>
        <taxon>Agaricomycetes</taxon>
        <taxon>Agaricomycetidae</taxon>
        <taxon>Agaricales</taxon>
        <taxon>Marasmiineae</taxon>
        <taxon>Omphalotaceae</taxon>
        <taxon>Marasmiellus</taxon>
    </lineage>
</organism>
<keyword evidence="2" id="KW-1133">Transmembrane helix</keyword>
<dbReference type="Proteomes" id="UP001498398">
    <property type="component" value="Unassembled WGS sequence"/>
</dbReference>
<evidence type="ECO:0000256" key="1">
    <source>
        <dbReference type="SAM" id="MobiDB-lite"/>
    </source>
</evidence>
<feature type="compositionally biased region" description="Low complexity" evidence="1">
    <location>
        <begin position="25"/>
        <end position="72"/>
    </location>
</feature>
<accession>A0ABR1J3D4</accession>
<keyword evidence="2" id="KW-0472">Membrane</keyword>
<feature type="transmembrane region" description="Helical" evidence="2">
    <location>
        <begin position="125"/>
        <end position="144"/>
    </location>
</feature>
<evidence type="ECO:0000313" key="4">
    <source>
        <dbReference type="Proteomes" id="UP001498398"/>
    </source>
</evidence>
<comment type="caution">
    <text evidence="3">The sequence shown here is derived from an EMBL/GenBank/DDBJ whole genome shotgun (WGS) entry which is preliminary data.</text>
</comment>
<name>A0ABR1J3D4_9AGAR</name>
<keyword evidence="4" id="KW-1185">Reference proteome</keyword>
<evidence type="ECO:0000256" key="2">
    <source>
        <dbReference type="SAM" id="Phobius"/>
    </source>
</evidence>
<evidence type="ECO:0000313" key="3">
    <source>
        <dbReference type="EMBL" id="KAK7446728.1"/>
    </source>
</evidence>
<feature type="compositionally biased region" description="Polar residues" evidence="1">
    <location>
        <begin position="1"/>
        <end position="14"/>
    </location>
</feature>
<feature type="region of interest" description="Disordered" evidence="1">
    <location>
        <begin position="1"/>
        <end position="115"/>
    </location>
</feature>
<protein>
    <submittedName>
        <fullName evidence="3">Uncharacterized protein</fullName>
    </submittedName>
</protein>